<accession>A0A8S5PSR8</accession>
<proteinExistence type="predicted"/>
<name>A0A8S5PSR8_9CAUD</name>
<evidence type="ECO:0000313" key="1">
    <source>
        <dbReference type="EMBL" id="DAE09555.1"/>
    </source>
</evidence>
<protein>
    <submittedName>
        <fullName evidence="1">Uncharacterized protein</fullName>
    </submittedName>
</protein>
<organism evidence="1">
    <name type="scientific">Siphoviridae sp. ct96x5</name>
    <dbReference type="NCBI Taxonomy" id="2825367"/>
    <lineage>
        <taxon>Viruses</taxon>
        <taxon>Duplodnaviria</taxon>
        <taxon>Heunggongvirae</taxon>
        <taxon>Uroviricota</taxon>
        <taxon>Caudoviricetes</taxon>
    </lineage>
</organism>
<dbReference type="EMBL" id="BK015488">
    <property type="protein sequence ID" value="DAE09555.1"/>
    <property type="molecule type" value="Genomic_DNA"/>
</dbReference>
<sequence length="35" mass="4207">MLCGFIFKKRVCRGRIVIKPQFYYITKSLLSQRGR</sequence>
<reference evidence="1" key="1">
    <citation type="journal article" date="2021" name="Proc. Natl. Acad. Sci. U.S.A.">
        <title>A Catalog of Tens of Thousands of Viruses from Human Metagenomes Reveals Hidden Associations with Chronic Diseases.</title>
        <authorList>
            <person name="Tisza M.J."/>
            <person name="Buck C.B."/>
        </authorList>
    </citation>
    <scope>NUCLEOTIDE SEQUENCE</scope>
    <source>
        <strain evidence="1">Ct96x5</strain>
    </source>
</reference>